<evidence type="ECO:0000256" key="1">
    <source>
        <dbReference type="ARBA" id="ARBA00005483"/>
    </source>
</evidence>
<dbReference type="GO" id="GO:0004865">
    <property type="term" value="F:protein serine/threonine phosphatase inhibitor activity"/>
    <property type="evidence" value="ECO:0007669"/>
    <property type="project" value="TreeGrafter"/>
</dbReference>
<dbReference type="PANTHER" id="PTHR16188:SF6">
    <property type="entry name" value="PROTEIN PHOSPHATASE 1 REGULATORY SUBUNIT 14C"/>
    <property type="match status" value="1"/>
</dbReference>
<comment type="similarity">
    <text evidence="1 4">Belongs to the PP1 inhibitor family.</text>
</comment>
<proteinExistence type="inferred from homology"/>
<dbReference type="InterPro" id="IPR008025">
    <property type="entry name" value="CPI-17"/>
</dbReference>
<dbReference type="GO" id="GO:0005737">
    <property type="term" value="C:cytoplasm"/>
    <property type="evidence" value="ECO:0007669"/>
    <property type="project" value="InterPro"/>
</dbReference>
<keyword evidence="6" id="KW-1185">Reference proteome</keyword>
<keyword evidence="4" id="KW-0472">Membrane</keyword>
<sequence>MVHYSGLWVSSNPCKGFDLSLAPFSQYCSEINMQTIGLKRNPMNVEPPAFGTLCSVFLACMLILDSAHSSDACPQGNERLTASSLLMKAHRYPRWAKNWFLIGNSCSVSVCEAYWLHEEEMPDVEIDIDDLLDADSEEERASKLQEALVDCYKPTEVTSVKVSKGPIFLKQRIIINECDTLITLTREGSQTPGFGDNYKLCVHLLPLVQARAGTESPGVQEGWGDQGSK</sequence>
<dbReference type="Pfam" id="PF05361">
    <property type="entry name" value="PP1_inhibitor"/>
    <property type="match status" value="1"/>
</dbReference>
<dbReference type="SUPFAM" id="SSF81790">
    <property type="entry name" value="Myosin phosphatase inhibitor 17kDa protein, CPI-17"/>
    <property type="match status" value="1"/>
</dbReference>
<dbReference type="EMBL" id="KN124962">
    <property type="protein sequence ID" value="KFO19580.1"/>
    <property type="molecule type" value="Genomic_DNA"/>
</dbReference>
<reference evidence="5 6" key="1">
    <citation type="submission" date="2013-11" db="EMBL/GenBank/DDBJ databases">
        <title>The Damaraland mole rat (Fukomys damarensis) genome and evolution of African mole rats.</title>
        <authorList>
            <person name="Gladyshev V.N."/>
            <person name="Fang X."/>
        </authorList>
    </citation>
    <scope>NUCLEOTIDE SEQUENCE [LARGE SCALE GENOMIC DNA]</scope>
    <source>
        <tissue evidence="5">Liver</tissue>
    </source>
</reference>
<comment type="subcellular location">
    <subcellularLocation>
        <location evidence="4">Membrane</location>
        <topology evidence="4">Peripheral membrane protein</topology>
    </subcellularLocation>
</comment>
<keyword evidence="3 4" id="KW-0650">Protein phosphatase inhibitor</keyword>
<dbReference type="GO" id="GO:0016020">
    <property type="term" value="C:membrane"/>
    <property type="evidence" value="ECO:0007669"/>
    <property type="project" value="UniProtKB-SubCell"/>
</dbReference>
<dbReference type="Proteomes" id="UP000028990">
    <property type="component" value="Unassembled WGS sequence"/>
</dbReference>
<accession>A0A091CQK5</accession>
<evidence type="ECO:0000313" key="6">
    <source>
        <dbReference type="Proteomes" id="UP000028990"/>
    </source>
</evidence>
<evidence type="ECO:0000313" key="5">
    <source>
        <dbReference type="EMBL" id="KFO19580.1"/>
    </source>
</evidence>
<gene>
    <name evidence="5" type="ORF">H920_19031</name>
</gene>
<evidence type="ECO:0000256" key="3">
    <source>
        <dbReference type="ARBA" id="ARBA00023272"/>
    </source>
</evidence>
<dbReference type="AlphaFoldDB" id="A0A091CQK5"/>
<keyword evidence="2 4" id="KW-0597">Phosphoprotein</keyword>
<dbReference type="PANTHER" id="PTHR16188">
    <property type="entry name" value="PROTEIN PHOSPHATASE 1 INHIBITOR POTENTIATED BY PROTEIN KINASE C"/>
    <property type="match status" value="1"/>
</dbReference>
<dbReference type="Gene3D" id="1.10.150.220">
    <property type="entry name" value="CPI-17"/>
    <property type="match status" value="1"/>
</dbReference>
<name>A0A091CQK5_FUKDA</name>
<protein>
    <recommendedName>
        <fullName evidence="4">Protein phosphatase 1 regulatory subunit 14</fullName>
    </recommendedName>
</protein>
<dbReference type="InterPro" id="IPR036658">
    <property type="entry name" value="CPI-17_sf"/>
</dbReference>
<comment type="function">
    <text evidence="4">Inhibitor of PPP1CA.</text>
</comment>
<organism evidence="5 6">
    <name type="scientific">Fukomys damarensis</name>
    <name type="common">Damaraland mole rat</name>
    <name type="synonym">Cryptomys damarensis</name>
    <dbReference type="NCBI Taxonomy" id="885580"/>
    <lineage>
        <taxon>Eukaryota</taxon>
        <taxon>Metazoa</taxon>
        <taxon>Chordata</taxon>
        <taxon>Craniata</taxon>
        <taxon>Vertebrata</taxon>
        <taxon>Euteleostomi</taxon>
        <taxon>Mammalia</taxon>
        <taxon>Eutheria</taxon>
        <taxon>Euarchontoglires</taxon>
        <taxon>Glires</taxon>
        <taxon>Rodentia</taxon>
        <taxon>Hystricomorpha</taxon>
        <taxon>Bathyergidae</taxon>
        <taxon>Fukomys</taxon>
    </lineage>
</organism>
<evidence type="ECO:0000256" key="4">
    <source>
        <dbReference type="RuleBase" id="RU369059"/>
    </source>
</evidence>
<evidence type="ECO:0000256" key="2">
    <source>
        <dbReference type="ARBA" id="ARBA00022553"/>
    </source>
</evidence>